<name>A0A6J6GDR7_9ZZZZ</name>
<organism evidence="8">
    <name type="scientific">freshwater metagenome</name>
    <dbReference type="NCBI Taxonomy" id="449393"/>
    <lineage>
        <taxon>unclassified sequences</taxon>
        <taxon>metagenomes</taxon>
        <taxon>ecological metagenomes</taxon>
    </lineage>
</organism>
<comment type="similarity">
    <text evidence="2">Belongs to the class-I pyridine nucleotide-disulfide oxidoreductase family.</text>
</comment>
<evidence type="ECO:0000256" key="5">
    <source>
        <dbReference type="ARBA" id="ARBA00023002"/>
    </source>
</evidence>
<dbReference type="PIRSF" id="PIRSF000350">
    <property type="entry name" value="Mercury_reductase_MerA"/>
    <property type="match status" value="1"/>
</dbReference>
<dbReference type="InterPro" id="IPR001100">
    <property type="entry name" value="Pyr_nuc-diS_OxRdtase"/>
</dbReference>
<dbReference type="Pfam" id="PF07992">
    <property type="entry name" value="Pyr_redox_2"/>
    <property type="match status" value="1"/>
</dbReference>
<sequence length="512" mass="53216">MTPDQYDLVIVGTGTAGMAAAEFAATLELRVAAVEHGRVGGTRVWSGGVPSNALRAAGRVARTVATAGSFGIDVPGATVDLDRVWARVRAIRDEIATADDDVARLGVLGVELLRGRAVLTGPNEVTVIHPDATDAEAGDAGSAEAGSTILQTRFVLLCTGSTPTVPAIDGLDGSTGATGSPPVYTSETFFDIEHPPSSIVVIGGGHTGVELAQACARLGVRVTLVEREDGLLAGEEPSLVALLTDVLRDDGVEVVLGTEAIAVRHDTDPPADRPGEPVVVVTRPAGTAAGTTGHRSEWRAGAVLLATGRRPDVSSLGLDELGVEVRPEGVVVDERSRTVFRSVYAVGDVASGGRHPGAATNAAALGAVHAVRDMFFPGRVTMPTLVPWCTFTDPELAHVGLTSDEAEARHGDDVDVWRLDLAHSDRARVEGSAVGALVVVTAKDRIVGAHLLAPSAGEVVHELAVAVDHGLKLADLADVVHVHPTISGIVGRLAAESVQERAQRYRWLVRRR</sequence>
<keyword evidence="5" id="KW-0560">Oxidoreductase</keyword>
<evidence type="ECO:0000256" key="1">
    <source>
        <dbReference type="ARBA" id="ARBA00001974"/>
    </source>
</evidence>
<dbReference type="EMBL" id="CAEZSR010000305">
    <property type="protein sequence ID" value="CAB4599426.1"/>
    <property type="molecule type" value="Genomic_DNA"/>
</dbReference>
<dbReference type="FunFam" id="3.30.390.30:FF:000001">
    <property type="entry name" value="Dihydrolipoyl dehydrogenase"/>
    <property type="match status" value="1"/>
</dbReference>
<dbReference type="GO" id="GO:0050660">
    <property type="term" value="F:flavin adenine dinucleotide binding"/>
    <property type="evidence" value="ECO:0007669"/>
    <property type="project" value="TreeGrafter"/>
</dbReference>
<proteinExistence type="inferred from homology"/>
<comment type="cofactor">
    <cofactor evidence="1">
        <name>FAD</name>
        <dbReference type="ChEBI" id="CHEBI:57692"/>
    </cofactor>
</comment>
<keyword evidence="4" id="KW-0274">FAD</keyword>
<protein>
    <submittedName>
        <fullName evidence="8">Unannotated protein</fullName>
    </submittedName>
</protein>
<evidence type="ECO:0000313" key="8">
    <source>
        <dbReference type="EMBL" id="CAB4599426.1"/>
    </source>
</evidence>
<dbReference type="AlphaFoldDB" id="A0A6J6GDR7"/>
<evidence type="ECO:0000256" key="3">
    <source>
        <dbReference type="ARBA" id="ARBA00022630"/>
    </source>
</evidence>
<dbReference type="InterPro" id="IPR004099">
    <property type="entry name" value="Pyr_nucl-diS_OxRdtase_dimer"/>
</dbReference>
<accession>A0A6J6GDR7</accession>
<dbReference type="Gene3D" id="3.50.50.60">
    <property type="entry name" value="FAD/NAD(P)-binding domain"/>
    <property type="match status" value="2"/>
</dbReference>
<evidence type="ECO:0000256" key="2">
    <source>
        <dbReference type="ARBA" id="ARBA00007532"/>
    </source>
</evidence>
<dbReference type="InterPro" id="IPR036188">
    <property type="entry name" value="FAD/NAD-bd_sf"/>
</dbReference>
<evidence type="ECO:0000259" key="6">
    <source>
        <dbReference type="Pfam" id="PF02852"/>
    </source>
</evidence>
<evidence type="ECO:0000259" key="7">
    <source>
        <dbReference type="Pfam" id="PF07992"/>
    </source>
</evidence>
<dbReference type="InterPro" id="IPR023753">
    <property type="entry name" value="FAD/NAD-binding_dom"/>
</dbReference>
<evidence type="ECO:0000256" key="4">
    <source>
        <dbReference type="ARBA" id="ARBA00022827"/>
    </source>
</evidence>
<dbReference type="PRINTS" id="PR00368">
    <property type="entry name" value="FADPNR"/>
</dbReference>
<dbReference type="SUPFAM" id="SSF51905">
    <property type="entry name" value="FAD/NAD(P)-binding domain"/>
    <property type="match status" value="1"/>
</dbReference>
<dbReference type="Gene3D" id="3.30.390.30">
    <property type="match status" value="1"/>
</dbReference>
<dbReference type="SUPFAM" id="SSF55424">
    <property type="entry name" value="FAD/NAD-linked reductases, dimerisation (C-terminal) domain"/>
    <property type="match status" value="1"/>
</dbReference>
<gene>
    <name evidence="8" type="ORF">UFOPK1493_04216</name>
</gene>
<reference evidence="8" key="1">
    <citation type="submission" date="2020-05" db="EMBL/GenBank/DDBJ databases">
        <authorList>
            <person name="Chiriac C."/>
            <person name="Salcher M."/>
            <person name="Ghai R."/>
            <person name="Kavagutti S V."/>
        </authorList>
    </citation>
    <scope>NUCLEOTIDE SEQUENCE</scope>
</reference>
<dbReference type="PANTHER" id="PTHR43014:SF2">
    <property type="entry name" value="MERCURIC REDUCTASE"/>
    <property type="match status" value="1"/>
</dbReference>
<feature type="domain" description="Pyridine nucleotide-disulphide oxidoreductase dimerisation" evidence="6">
    <location>
        <begin position="386"/>
        <end position="489"/>
    </location>
</feature>
<dbReference type="PANTHER" id="PTHR43014">
    <property type="entry name" value="MERCURIC REDUCTASE"/>
    <property type="match status" value="1"/>
</dbReference>
<keyword evidence="3" id="KW-0285">Flavoprotein</keyword>
<dbReference type="Pfam" id="PF02852">
    <property type="entry name" value="Pyr_redox_dim"/>
    <property type="match status" value="1"/>
</dbReference>
<dbReference type="InterPro" id="IPR016156">
    <property type="entry name" value="FAD/NAD-linked_Rdtase_dimer_sf"/>
</dbReference>
<dbReference type="PRINTS" id="PR00411">
    <property type="entry name" value="PNDRDTASEI"/>
</dbReference>
<dbReference type="GO" id="GO:0003955">
    <property type="term" value="F:NAD(P)H dehydrogenase (quinone) activity"/>
    <property type="evidence" value="ECO:0007669"/>
    <property type="project" value="TreeGrafter"/>
</dbReference>
<feature type="domain" description="FAD/NAD(P)-binding" evidence="7">
    <location>
        <begin position="6"/>
        <end position="364"/>
    </location>
</feature>